<proteinExistence type="predicted"/>
<keyword evidence="1" id="KW-0812">Transmembrane</keyword>
<keyword evidence="3" id="KW-1185">Reference proteome</keyword>
<keyword evidence="1" id="KW-1133">Transmembrane helix</keyword>
<dbReference type="Gene3D" id="1.10.1760.20">
    <property type="match status" value="1"/>
</dbReference>
<dbReference type="NCBIfam" id="TIGR04518">
    <property type="entry name" value="ECF_S_folT_fam"/>
    <property type="match status" value="1"/>
</dbReference>
<feature type="transmembrane region" description="Helical" evidence="1">
    <location>
        <begin position="87"/>
        <end position="107"/>
    </location>
</feature>
<dbReference type="Pfam" id="PF12822">
    <property type="entry name" value="ECF_trnsprt"/>
    <property type="match status" value="1"/>
</dbReference>
<organism evidence="2 3">
    <name type="scientific">Lachnospira intestinalis</name>
    <dbReference type="NCBI Taxonomy" id="3133158"/>
    <lineage>
        <taxon>Bacteria</taxon>
        <taxon>Bacillati</taxon>
        <taxon>Bacillota</taxon>
        <taxon>Clostridia</taxon>
        <taxon>Lachnospirales</taxon>
        <taxon>Lachnospiraceae</taxon>
        <taxon>Lachnospira</taxon>
    </lineage>
</organism>
<evidence type="ECO:0000256" key="1">
    <source>
        <dbReference type="SAM" id="Phobius"/>
    </source>
</evidence>
<comment type="caution">
    <text evidence="2">The sequence shown here is derived from an EMBL/GenBank/DDBJ whole genome shotgun (WGS) entry which is preliminary data.</text>
</comment>
<feature type="transmembrane region" description="Helical" evidence="1">
    <location>
        <begin position="20"/>
        <end position="40"/>
    </location>
</feature>
<protein>
    <submittedName>
        <fullName evidence="2">Folate family ECF transporter S component</fullName>
    </submittedName>
</protein>
<dbReference type="EMBL" id="JBBMFS010000005">
    <property type="protein sequence ID" value="MEQ2554957.1"/>
    <property type="molecule type" value="Genomic_DNA"/>
</dbReference>
<feature type="transmembrane region" description="Helical" evidence="1">
    <location>
        <begin position="165"/>
        <end position="185"/>
    </location>
</feature>
<accession>A0ABV1H6D9</accession>
<dbReference type="Proteomes" id="UP001546774">
    <property type="component" value="Unassembled WGS sequence"/>
</dbReference>
<gene>
    <name evidence="2" type="ORF">WMO37_07970</name>
</gene>
<keyword evidence="1" id="KW-0472">Membrane</keyword>
<name>A0ABV1H6D9_9FIRM</name>
<evidence type="ECO:0000313" key="2">
    <source>
        <dbReference type="EMBL" id="MEQ2554957.1"/>
    </source>
</evidence>
<feature type="transmembrane region" description="Helical" evidence="1">
    <location>
        <begin position="52"/>
        <end position="81"/>
    </location>
</feature>
<feature type="transmembrane region" description="Helical" evidence="1">
    <location>
        <begin position="119"/>
        <end position="145"/>
    </location>
</feature>
<dbReference type="InterPro" id="IPR024529">
    <property type="entry name" value="ECF_trnsprt_substrate-spec"/>
</dbReference>
<sequence length="190" mass="21464">MTTFLQNFKDSSQEFKNVRSLVTAALLIALHTVLAYFVSFQVTPSLRISVSFLANVVTGAMFGPVVGFICGGVGDIVQFVIKPTGPYFWGWTINAALAGLIYGAFLYKKFPRKGKVFDIAFFIRVVLVLVIDTLLVNVLLGTYWVHVMYGKGFAFYLTTRFMKNIIQLPVNIILTYYVLYFVRVIKEKIE</sequence>
<dbReference type="InterPro" id="IPR030949">
    <property type="entry name" value="ECF_S_folate_fam"/>
</dbReference>
<evidence type="ECO:0000313" key="3">
    <source>
        <dbReference type="Proteomes" id="UP001546774"/>
    </source>
</evidence>
<reference evidence="2" key="1">
    <citation type="submission" date="2024-03" db="EMBL/GenBank/DDBJ databases">
        <title>Human intestinal bacterial collection.</title>
        <authorList>
            <person name="Pauvert C."/>
            <person name="Hitch T.C.A."/>
            <person name="Clavel T."/>
        </authorList>
    </citation>
    <scope>NUCLEOTIDE SEQUENCE [LARGE SCALE GENOMIC DNA]</scope>
    <source>
        <strain evidence="2">CLA-AA-H89B</strain>
    </source>
</reference>